<dbReference type="Proteomes" id="UP000646548">
    <property type="component" value="Unassembled WGS sequence"/>
</dbReference>
<evidence type="ECO:0000313" key="1">
    <source>
        <dbReference type="EMBL" id="KAF6739348.1"/>
    </source>
</evidence>
<accession>A0A834FRW7</accession>
<dbReference type="AlphaFoldDB" id="A0A834FRW7"/>
<reference evidence="1" key="1">
    <citation type="journal article" name="BMC Genomics">
        <title>Long-read sequencing and de novo genome assembly of marine medaka (Oryzias melastigma).</title>
        <authorList>
            <person name="Liang P."/>
            <person name="Saqib H.S.A."/>
            <person name="Ni X."/>
            <person name="Shen Y."/>
        </authorList>
    </citation>
    <scope>NUCLEOTIDE SEQUENCE</scope>
    <source>
        <strain evidence="1">Bigg-433</strain>
    </source>
</reference>
<protein>
    <submittedName>
        <fullName evidence="1">Uncharacterized protein</fullName>
    </submittedName>
</protein>
<proteinExistence type="predicted"/>
<gene>
    <name evidence="1" type="ORF">FQA47_001548</name>
</gene>
<evidence type="ECO:0000313" key="2">
    <source>
        <dbReference type="Proteomes" id="UP000646548"/>
    </source>
</evidence>
<comment type="caution">
    <text evidence="1">The sequence shown here is derived from an EMBL/GenBank/DDBJ whole genome shotgun (WGS) entry which is preliminary data.</text>
</comment>
<dbReference type="EMBL" id="WKFB01000007">
    <property type="protein sequence ID" value="KAF6739348.1"/>
    <property type="molecule type" value="Genomic_DNA"/>
</dbReference>
<name>A0A834FRW7_ORYME</name>
<sequence>MQRGLSEEVEWTPLSCVRSPQEFRPGGVTRLDLLQTLRDGEVEEESAAPPSIYAAIATPLVHDFIAAAAGGRSGRARTVSSALFRRTSCRFGRRVFVAARLLCRSDRSDGGQARRGVGRAASS</sequence>
<organism evidence="1 2">
    <name type="scientific">Oryzias melastigma</name>
    <name type="common">Marine medaka</name>
    <dbReference type="NCBI Taxonomy" id="30732"/>
    <lineage>
        <taxon>Eukaryota</taxon>
        <taxon>Metazoa</taxon>
        <taxon>Chordata</taxon>
        <taxon>Craniata</taxon>
        <taxon>Vertebrata</taxon>
        <taxon>Euteleostomi</taxon>
        <taxon>Actinopterygii</taxon>
        <taxon>Neopterygii</taxon>
        <taxon>Teleostei</taxon>
        <taxon>Neoteleostei</taxon>
        <taxon>Acanthomorphata</taxon>
        <taxon>Ovalentaria</taxon>
        <taxon>Atherinomorphae</taxon>
        <taxon>Beloniformes</taxon>
        <taxon>Adrianichthyidae</taxon>
        <taxon>Oryziinae</taxon>
        <taxon>Oryzias</taxon>
    </lineage>
</organism>